<dbReference type="PANTHER" id="PTHR15590:SF0">
    <property type="entry name" value="CX9C MOTIF-CONTAINING PROTEIN 4"/>
    <property type="match status" value="1"/>
</dbReference>
<evidence type="ECO:0000256" key="3">
    <source>
        <dbReference type="ARBA" id="ARBA00019406"/>
    </source>
</evidence>
<protein>
    <recommendedName>
        <fullName evidence="3">Cx9C motif-containing protein 4, mitochondrial</fullName>
    </recommendedName>
</protein>
<feature type="non-terminal residue" evidence="6">
    <location>
        <position position="1"/>
    </location>
</feature>
<dbReference type="OMA" id="YQEEKCQ"/>
<dbReference type="SUPFAM" id="SSF47072">
    <property type="entry name" value="Cysteine alpha-hairpin motif"/>
    <property type="match status" value="1"/>
</dbReference>
<dbReference type="PANTHER" id="PTHR15590">
    <property type="entry name" value="CX9C MOTIF-CONTAINING PROTEIN 4"/>
    <property type="match status" value="1"/>
</dbReference>
<evidence type="ECO:0000256" key="2">
    <source>
        <dbReference type="ARBA" id="ARBA00009858"/>
    </source>
</evidence>
<dbReference type="AlphaFoldDB" id="A0A2H3JDB6"/>
<evidence type="ECO:0000313" key="7">
    <source>
        <dbReference type="Proteomes" id="UP000218811"/>
    </source>
</evidence>
<keyword evidence="7" id="KW-1185">Reference proteome</keyword>
<dbReference type="Pfam" id="PF08991">
    <property type="entry name" value="CMC4"/>
    <property type="match status" value="1"/>
</dbReference>
<keyword evidence="4" id="KW-0496">Mitochondrion</keyword>
<evidence type="ECO:0000256" key="5">
    <source>
        <dbReference type="ARBA" id="ARBA00023157"/>
    </source>
</evidence>
<dbReference type="Gene3D" id="1.10.287.1130">
    <property type="entry name" value="CytochromE C oxidase copper chaperone"/>
    <property type="match status" value="1"/>
</dbReference>
<proteinExistence type="inferred from homology"/>
<evidence type="ECO:0000256" key="4">
    <source>
        <dbReference type="ARBA" id="ARBA00023128"/>
    </source>
</evidence>
<gene>
    <name evidence="6" type="ORF">WOLCODRAFT_80608</name>
</gene>
<evidence type="ECO:0000256" key="1">
    <source>
        <dbReference type="ARBA" id="ARBA00004569"/>
    </source>
</evidence>
<comment type="subcellular location">
    <subcellularLocation>
        <location evidence="1">Mitochondrion intermembrane space</location>
    </subcellularLocation>
</comment>
<sequence length="63" mass="7146">ACALQACLNKNTYSPDKCDEHVRKLYKCCQSMYEKSGGQGESTACPMPSVVHRWLKNHEENVQ</sequence>
<name>A0A2H3JDB6_WOLCO</name>
<evidence type="ECO:0000313" key="6">
    <source>
        <dbReference type="EMBL" id="PCH35678.1"/>
    </source>
</evidence>
<dbReference type="PROSITE" id="PS51808">
    <property type="entry name" value="CHCH"/>
    <property type="match status" value="1"/>
</dbReference>
<dbReference type="GO" id="GO:0005758">
    <property type="term" value="C:mitochondrial intermembrane space"/>
    <property type="evidence" value="ECO:0007669"/>
    <property type="project" value="UniProtKB-SubCell"/>
</dbReference>
<organism evidence="6 7">
    <name type="scientific">Wolfiporia cocos (strain MD-104)</name>
    <name type="common">Brown rot fungus</name>
    <dbReference type="NCBI Taxonomy" id="742152"/>
    <lineage>
        <taxon>Eukaryota</taxon>
        <taxon>Fungi</taxon>
        <taxon>Dikarya</taxon>
        <taxon>Basidiomycota</taxon>
        <taxon>Agaricomycotina</taxon>
        <taxon>Agaricomycetes</taxon>
        <taxon>Polyporales</taxon>
        <taxon>Phaeolaceae</taxon>
        <taxon>Wolfiporia</taxon>
    </lineage>
</organism>
<dbReference type="Proteomes" id="UP000218811">
    <property type="component" value="Unassembled WGS sequence"/>
</dbReference>
<comment type="similarity">
    <text evidence="2">Belongs to the CMC4 family.</text>
</comment>
<reference evidence="6 7" key="1">
    <citation type="journal article" date="2012" name="Science">
        <title>The Paleozoic origin of enzymatic lignin decomposition reconstructed from 31 fungal genomes.</title>
        <authorList>
            <person name="Floudas D."/>
            <person name="Binder M."/>
            <person name="Riley R."/>
            <person name="Barry K."/>
            <person name="Blanchette R.A."/>
            <person name="Henrissat B."/>
            <person name="Martinez A.T."/>
            <person name="Otillar R."/>
            <person name="Spatafora J.W."/>
            <person name="Yadav J.S."/>
            <person name="Aerts A."/>
            <person name="Benoit I."/>
            <person name="Boyd A."/>
            <person name="Carlson A."/>
            <person name="Copeland A."/>
            <person name="Coutinho P.M."/>
            <person name="de Vries R.P."/>
            <person name="Ferreira P."/>
            <person name="Findley K."/>
            <person name="Foster B."/>
            <person name="Gaskell J."/>
            <person name="Glotzer D."/>
            <person name="Gorecki P."/>
            <person name="Heitman J."/>
            <person name="Hesse C."/>
            <person name="Hori C."/>
            <person name="Igarashi K."/>
            <person name="Jurgens J.A."/>
            <person name="Kallen N."/>
            <person name="Kersten P."/>
            <person name="Kohler A."/>
            <person name="Kuees U."/>
            <person name="Kumar T.K.A."/>
            <person name="Kuo A."/>
            <person name="LaButti K."/>
            <person name="Larrondo L.F."/>
            <person name="Lindquist E."/>
            <person name="Ling A."/>
            <person name="Lombard V."/>
            <person name="Lucas S."/>
            <person name="Lundell T."/>
            <person name="Martin R."/>
            <person name="McLaughlin D.J."/>
            <person name="Morgenstern I."/>
            <person name="Morin E."/>
            <person name="Murat C."/>
            <person name="Nagy L.G."/>
            <person name="Nolan M."/>
            <person name="Ohm R.A."/>
            <person name="Patyshakuliyeva A."/>
            <person name="Rokas A."/>
            <person name="Ruiz-Duenas F.J."/>
            <person name="Sabat G."/>
            <person name="Salamov A."/>
            <person name="Samejima M."/>
            <person name="Schmutz J."/>
            <person name="Slot J.C."/>
            <person name="St John F."/>
            <person name="Stenlid J."/>
            <person name="Sun H."/>
            <person name="Sun S."/>
            <person name="Syed K."/>
            <person name="Tsang A."/>
            <person name="Wiebenga A."/>
            <person name="Young D."/>
            <person name="Pisabarro A."/>
            <person name="Eastwood D.C."/>
            <person name="Martin F."/>
            <person name="Cullen D."/>
            <person name="Grigoriev I.V."/>
            <person name="Hibbett D.S."/>
        </authorList>
    </citation>
    <scope>NUCLEOTIDE SEQUENCE [LARGE SCALE GENOMIC DNA]</scope>
    <source>
        <strain evidence="6 7">MD-104</strain>
    </source>
</reference>
<accession>A0A2H3JDB6</accession>
<dbReference type="InterPro" id="IPR009069">
    <property type="entry name" value="Cys_alpha_HP_mot_SF"/>
</dbReference>
<keyword evidence="5" id="KW-1015">Disulfide bond</keyword>
<dbReference type="InterPro" id="IPR027179">
    <property type="entry name" value="CMC4"/>
</dbReference>
<dbReference type="EMBL" id="KB467854">
    <property type="protein sequence ID" value="PCH35678.1"/>
    <property type="molecule type" value="Genomic_DNA"/>
</dbReference>
<dbReference type="OrthoDB" id="13601at2759"/>
<dbReference type="STRING" id="742152.A0A2H3JDB6"/>